<accession>A0A2A6BE76</accession>
<sequence length="282" mass="32084">MEKKENSKKEQPKFILPDLPPQVELHVPTFVQNLKNQYKILTDDSPLPQPFDYFYSLNSYYWRTVTIVCLRLGERMGRTTVAHSLLSTVFYPYILILMTYLLLPIHLTFIHIKHNQNSLPVADRRLLIMFYSFLMGSFSSHLLIQWIPNTNLPHPFFIPAIVGVMIQLAGPSVGYDRKLFLLSTVGVAGATAVSLALFNGKFGVLYLLALAHSIFISTFNLQCLVDGMRKGDLDMEGGIIKVIIILLFTSSIDKVLWGRFEPDLTKHYNVSTSKLIINTIVF</sequence>
<gene>
    <name evidence="1" type="primary">WBGene00277606</name>
</gene>
<dbReference type="Proteomes" id="UP000005239">
    <property type="component" value="Unassembled WGS sequence"/>
</dbReference>
<name>A0A2A6BE76_PRIPA</name>
<organism evidence="1 2">
    <name type="scientific">Pristionchus pacificus</name>
    <name type="common">Parasitic nematode worm</name>
    <dbReference type="NCBI Taxonomy" id="54126"/>
    <lineage>
        <taxon>Eukaryota</taxon>
        <taxon>Metazoa</taxon>
        <taxon>Ecdysozoa</taxon>
        <taxon>Nematoda</taxon>
        <taxon>Chromadorea</taxon>
        <taxon>Rhabditida</taxon>
        <taxon>Rhabditina</taxon>
        <taxon>Diplogasteromorpha</taxon>
        <taxon>Diplogasteroidea</taxon>
        <taxon>Neodiplogasteridae</taxon>
        <taxon>Pristionchus</taxon>
    </lineage>
</organism>
<dbReference type="AlphaFoldDB" id="A0A2A6BE76"/>
<accession>A0A8R1USI8</accession>
<evidence type="ECO:0000313" key="2">
    <source>
        <dbReference type="Proteomes" id="UP000005239"/>
    </source>
</evidence>
<keyword evidence="2" id="KW-1185">Reference proteome</keyword>
<reference evidence="1" key="2">
    <citation type="submission" date="2022-06" db="UniProtKB">
        <authorList>
            <consortium name="EnsemblMetazoa"/>
        </authorList>
    </citation>
    <scope>IDENTIFICATION</scope>
    <source>
        <strain evidence="1">PS312</strain>
    </source>
</reference>
<dbReference type="EnsemblMetazoa" id="PPA39237.1">
    <property type="protein sequence ID" value="PPA39237.1"/>
    <property type="gene ID" value="WBGene00277606"/>
</dbReference>
<evidence type="ECO:0000313" key="1">
    <source>
        <dbReference type="EnsemblMetazoa" id="PPA39237.1"/>
    </source>
</evidence>
<protein>
    <submittedName>
        <fullName evidence="1">Uncharacterized protein</fullName>
    </submittedName>
</protein>
<dbReference type="OrthoDB" id="5865729at2759"/>
<reference evidence="2" key="1">
    <citation type="journal article" date="2008" name="Nat. Genet.">
        <title>The Pristionchus pacificus genome provides a unique perspective on nematode lifestyle and parasitism.</title>
        <authorList>
            <person name="Dieterich C."/>
            <person name="Clifton S.W."/>
            <person name="Schuster L.N."/>
            <person name="Chinwalla A."/>
            <person name="Delehaunty K."/>
            <person name="Dinkelacker I."/>
            <person name="Fulton L."/>
            <person name="Fulton R."/>
            <person name="Godfrey J."/>
            <person name="Minx P."/>
            <person name="Mitreva M."/>
            <person name="Roeseler W."/>
            <person name="Tian H."/>
            <person name="Witte H."/>
            <person name="Yang S.P."/>
            <person name="Wilson R.K."/>
            <person name="Sommer R.J."/>
        </authorList>
    </citation>
    <scope>NUCLEOTIDE SEQUENCE [LARGE SCALE GENOMIC DNA]</scope>
    <source>
        <strain evidence="2">PS312</strain>
    </source>
</reference>
<proteinExistence type="predicted"/>